<dbReference type="HAMAP" id="MF_00528">
    <property type="entry name" value="Maf"/>
    <property type="match status" value="1"/>
</dbReference>
<proteinExistence type="inferred from homology"/>
<dbReference type="KEGG" id="nve:5504526"/>
<dbReference type="PANTHER" id="PTHR43213:SF5">
    <property type="entry name" value="BIFUNCTIONAL DTTP_UTP PYROPHOSPHATASE_METHYLTRANSFERASE PROTEIN-RELATED"/>
    <property type="match status" value="1"/>
</dbReference>
<evidence type="ECO:0000256" key="1">
    <source>
        <dbReference type="ARBA" id="ARBA00001968"/>
    </source>
</evidence>
<dbReference type="eggNOG" id="KOG1509">
    <property type="taxonomic scope" value="Eukaryota"/>
</dbReference>
<evidence type="ECO:0008006" key="5">
    <source>
        <dbReference type="Google" id="ProtNLM"/>
    </source>
</evidence>
<dbReference type="PANTHER" id="PTHR43213">
    <property type="entry name" value="BIFUNCTIONAL DTTP/UTP PYROPHOSPHATASE/METHYLTRANSFERASE PROTEIN-RELATED"/>
    <property type="match status" value="1"/>
</dbReference>
<name>A7SSI3_NEMVE</name>
<dbReference type="OrthoDB" id="10267058at2759"/>
<keyword evidence="2" id="KW-0378">Hydrolase</keyword>
<dbReference type="GO" id="GO:0047429">
    <property type="term" value="F:nucleoside triphosphate diphosphatase activity"/>
    <property type="evidence" value="ECO:0000318"/>
    <property type="project" value="GO_Central"/>
</dbReference>
<dbReference type="PhylomeDB" id="A7SSI3"/>
<dbReference type="HOGENOM" id="CLU_040416_0_0_1"/>
<organism evidence="3 4">
    <name type="scientific">Nematostella vectensis</name>
    <name type="common">Starlet sea anemone</name>
    <dbReference type="NCBI Taxonomy" id="45351"/>
    <lineage>
        <taxon>Eukaryota</taxon>
        <taxon>Metazoa</taxon>
        <taxon>Cnidaria</taxon>
        <taxon>Anthozoa</taxon>
        <taxon>Hexacorallia</taxon>
        <taxon>Actiniaria</taxon>
        <taxon>Edwardsiidae</taxon>
        <taxon>Nematostella</taxon>
    </lineage>
</organism>
<comment type="cofactor">
    <cofactor evidence="1">
        <name>a divalent metal cation</name>
        <dbReference type="ChEBI" id="CHEBI:60240"/>
    </cofactor>
</comment>
<dbReference type="OMA" id="VIGCDSV"/>
<sequence>MLEPILESLNTKTVILASSSPRRSEILRRIGLKFQTIPSVFEENLDKSSFEHPKDYVLENAKQKALEVAQRMRDDKQNNIPDLVIGSDTIVVLENEILEKPKSKENAFKMLKSLSGREHEVYSGVTLVSHSHSAVGLDKPSLTQFYERTFVPFGELTDDVINGYIKTEEPMDKAGAYGIQGIGGSLVSGIRGDYFNVMGFPLHHFCLQIKKLYE</sequence>
<gene>
    <name evidence="3" type="ORF">NEMVEDRAFT_v1g247134</name>
</gene>
<keyword evidence="4" id="KW-1185">Reference proteome</keyword>
<dbReference type="PIRSF" id="PIRSF006305">
    <property type="entry name" value="Maf"/>
    <property type="match status" value="1"/>
</dbReference>
<dbReference type="Pfam" id="PF02545">
    <property type="entry name" value="Maf"/>
    <property type="match status" value="1"/>
</dbReference>
<evidence type="ECO:0000313" key="4">
    <source>
        <dbReference type="Proteomes" id="UP000001593"/>
    </source>
</evidence>
<dbReference type="STRING" id="45351.A7SSI3"/>
<dbReference type="EMBL" id="DS469777">
    <property type="protein sequence ID" value="EDO33325.1"/>
    <property type="molecule type" value="Genomic_DNA"/>
</dbReference>
<reference evidence="3 4" key="1">
    <citation type="journal article" date="2007" name="Science">
        <title>Sea anemone genome reveals ancestral eumetazoan gene repertoire and genomic organization.</title>
        <authorList>
            <person name="Putnam N.H."/>
            <person name="Srivastava M."/>
            <person name="Hellsten U."/>
            <person name="Dirks B."/>
            <person name="Chapman J."/>
            <person name="Salamov A."/>
            <person name="Terry A."/>
            <person name="Shapiro H."/>
            <person name="Lindquist E."/>
            <person name="Kapitonov V.V."/>
            <person name="Jurka J."/>
            <person name="Genikhovich G."/>
            <person name="Grigoriev I.V."/>
            <person name="Lucas S.M."/>
            <person name="Steele R.E."/>
            <person name="Finnerty J.R."/>
            <person name="Technau U."/>
            <person name="Martindale M.Q."/>
            <person name="Rokhsar D.S."/>
        </authorList>
    </citation>
    <scope>NUCLEOTIDE SEQUENCE [LARGE SCALE GENOMIC DNA]</scope>
    <source>
        <strain evidence="4">CH2 X CH6</strain>
    </source>
</reference>
<dbReference type="Gene3D" id="3.90.950.10">
    <property type="match status" value="1"/>
</dbReference>
<dbReference type="CDD" id="cd00555">
    <property type="entry name" value="Maf"/>
    <property type="match status" value="1"/>
</dbReference>
<dbReference type="NCBIfam" id="TIGR00172">
    <property type="entry name" value="maf"/>
    <property type="match status" value="1"/>
</dbReference>
<evidence type="ECO:0000313" key="3">
    <source>
        <dbReference type="EMBL" id="EDO33325.1"/>
    </source>
</evidence>
<dbReference type="InterPro" id="IPR029001">
    <property type="entry name" value="ITPase-like_fam"/>
</dbReference>
<evidence type="ECO:0000256" key="2">
    <source>
        <dbReference type="ARBA" id="ARBA00022801"/>
    </source>
</evidence>
<protein>
    <recommendedName>
        <fullName evidence="5">N-acetylserotonin O-methyltransferase-like protein</fullName>
    </recommendedName>
</protein>
<dbReference type="Proteomes" id="UP000001593">
    <property type="component" value="Unassembled WGS sequence"/>
</dbReference>
<dbReference type="InterPro" id="IPR003697">
    <property type="entry name" value="Maf-like"/>
</dbReference>
<dbReference type="SUPFAM" id="SSF52972">
    <property type="entry name" value="ITPase-like"/>
    <property type="match status" value="1"/>
</dbReference>
<dbReference type="AlphaFoldDB" id="A7SSI3"/>
<dbReference type="InParanoid" id="A7SSI3"/>
<accession>A7SSI3</accession>